<dbReference type="InterPro" id="IPR035931">
    <property type="entry name" value="YlxR-like_sf"/>
</dbReference>
<dbReference type="Proteomes" id="UP000273001">
    <property type="component" value="Chromosome"/>
</dbReference>
<gene>
    <name evidence="2" type="ORF">D5R93_04900</name>
</gene>
<feature type="domain" description="YlxR" evidence="1">
    <location>
        <begin position="10"/>
        <end position="75"/>
    </location>
</feature>
<keyword evidence="3" id="KW-1185">Reference proteome</keyword>
<accession>A0ABM6Z346</accession>
<reference evidence="2 3" key="1">
    <citation type="submission" date="2018-09" db="EMBL/GenBank/DDBJ databases">
        <authorList>
            <person name="Li J."/>
        </authorList>
    </citation>
    <scope>NUCLEOTIDE SEQUENCE [LARGE SCALE GENOMIC DNA]</scope>
    <source>
        <strain evidence="2 3">2129</strain>
    </source>
</reference>
<dbReference type="CDD" id="cd00279">
    <property type="entry name" value="YlxR"/>
    <property type="match status" value="1"/>
</dbReference>
<dbReference type="SUPFAM" id="SSF64376">
    <property type="entry name" value="YlxR-like"/>
    <property type="match status" value="1"/>
</dbReference>
<dbReference type="InterPro" id="IPR037465">
    <property type="entry name" value="YlxR"/>
</dbReference>
<evidence type="ECO:0000313" key="2">
    <source>
        <dbReference type="EMBL" id="AYD89559.1"/>
    </source>
</evidence>
<dbReference type="PANTHER" id="PTHR34215:SF1">
    <property type="entry name" value="YLXR DOMAIN-CONTAINING PROTEIN"/>
    <property type="match status" value="1"/>
</dbReference>
<sequence length="107" mass="11459">MARAPHVPERTCVGCRERVPRAQLVRLVLAPGGVLDVDLRAAAPGRGAWIHPDPQCVARAERRRAFGRALRVSAPLDSDLVWRWLAGRLSTGPAVPPGSRPTDGKGG</sequence>
<dbReference type="InterPro" id="IPR007393">
    <property type="entry name" value="YlxR_dom"/>
</dbReference>
<proteinExistence type="predicted"/>
<protein>
    <submittedName>
        <fullName evidence="2">YlxR family protein</fullName>
    </submittedName>
</protein>
<organism evidence="2 3">
    <name type="scientific">Actinomyces lilanjuaniae</name>
    <dbReference type="NCBI Taxonomy" id="2321394"/>
    <lineage>
        <taxon>Bacteria</taxon>
        <taxon>Bacillati</taxon>
        <taxon>Actinomycetota</taxon>
        <taxon>Actinomycetes</taxon>
        <taxon>Actinomycetales</taxon>
        <taxon>Actinomycetaceae</taxon>
        <taxon>Actinomyces</taxon>
    </lineage>
</organism>
<name>A0ABM6Z346_9ACTO</name>
<dbReference type="EMBL" id="CP032514">
    <property type="protein sequence ID" value="AYD89559.1"/>
    <property type="molecule type" value="Genomic_DNA"/>
</dbReference>
<dbReference type="PANTHER" id="PTHR34215">
    <property type="entry name" value="BLL0784 PROTEIN"/>
    <property type="match status" value="1"/>
</dbReference>
<evidence type="ECO:0000259" key="1">
    <source>
        <dbReference type="Pfam" id="PF04296"/>
    </source>
</evidence>
<dbReference type="Pfam" id="PF04296">
    <property type="entry name" value="YlxR"/>
    <property type="match status" value="1"/>
</dbReference>
<evidence type="ECO:0000313" key="3">
    <source>
        <dbReference type="Proteomes" id="UP000273001"/>
    </source>
</evidence>
<dbReference type="Gene3D" id="3.30.1230.10">
    <property type="entry name" value="YlxR-like"/>
    <property type="match status" value="1"/>
</dbReference>